<reference evidence="7 8" key="1">
    <citation type="submission" date="2024-08" db="EMBL/GenBank/DDBJ databases">
        <title>Sulfate-reducing bacteria isolated from formation water of the oil field in Kazakhstan and description of Pseudodesulfovibrio sp.</title>
        <authorList>
            <person name="Bidzhieva S.K."/>
            <person name="Tourova T.P."/>
            <person name="Grouzdev D.S."/>
            <person name="Beletsky A.V."/>
            <person name="Sokolova D.S."/>
            <person name="Samigullina S.R."/>
            <person name="Poltaraus A.B."/>
            <person name="Avtukh A.N."/>
            <person name="Tereshina V.M."/>
            <person name="Zhaparov N.S."/>
            <person name="Mardanov A.V."/>
            <person name="Nazina T.N."/>
        </authorList>
    </citation>
    <scope>NUCLEOTIDE SEQUENCE [LARGE SCALE GENOMIC DNA]</scope>
    <source>
        <strain evidence="7 8">9FUS</strain>
    </source>
</reference>
<gene>
    <name evidence="7" type="ORF">AB6M95_07975</name>
</gene>
<dbReference type="EMBL" id="JBGLYH010000017">
    <property type="protein sequence ID" value="MEZ7196680.1"/>
    <property type="molecule type" value="Genomic_DNA"/>
</dbReference>
<feature type="transmembrane region" description="Helical" evidence="5">
    <location>
        <begin position="110"/>
        <end position="127"/>
    </location>
</feature>
<feature type="transmembrane region" description="Helical" evidence="5">
    <location>
        <begin position="391"/>
        <end position="407"/>
    </location>
</feature>
<feature type="transmembrane region" description="Helical" evidence="5">
    <location>
        <begin position="78"/>
        <end position="98"/>
    </location>
</feature>
<feature type="transmembrane region" description="Helical" evidence="5">
    <location>
        <begin position="219"/>
        <end position="236"/>
    </location>
</feature>
<feature type="transmembrane region" description="Helical" evidence="5">
    <location>
        <begin position="55"/>
        <end position="72"/>
    </location>
</feature>
<keyword evidence="4 5" id="KW-0472">Membrane</keyword>
<evidence type="ECO:0000313" key="8">
    <source>
        <dbReference type="Proteomes" id="UP001568698"/>
    </source>
</evidence>
<proteinExistence type="predicted"/>
<dbReference type="Pfam" id="PF04932">
    <property type="entry name" value="Wzy_C"/>
    <property type="match status" value="1"/>
</dbReference>
<evidence type="ECO:0000313" key="7">
    <source>
        <dbReference type="EMBL" id="MEZ7196680.1"/>
    </source>
</evidence>
<keyword evidence="7" id="KW-0436">Ligase</keyword>
<evidence type="ECO:0000259" key="6">
    <source>
        <dbReference type="Pfam" id="PF04932"/>
    </source>
</evidence>
<comment type="subcellular location">
    <subcellularLocation>
        <location evidence="1">Membrane</location>
        <topology evidence="1">Multi-pass membrane protein</topology>
    </subcellularLocation>
</comment>
<keyword evidence="3 5" id="KW-1133">Transmembrane helix</keyword>
<feature type="transmembrane region" description="Helical" evidence="5">
    <location>
        <begin position="316"/>
        <end position="337"/>
    </location>
</feature>
<protein>
    <submittedName>
        <fullName evidence="7">O-antigen ligase family protein</fullName>
    </submittedName>
</protein>
<evidence type="ECO:0000256" key="4">
    <source>
        <dbReference type="ARBA" id="ARBA00023136"/>
    </source>
</evidence>
<dbReference type="PANTHER" id="PTHR37422">
    <property type="entry name" value="TEICHURONIC ACID BIOSYNTHESIS PROTEIN TUAE"/>
    <property type="match status" value="1"/>
</dbReference>
<feature type="domain" description="O-antigen ligase-related" evidence="6">
    <location>
        <begin position="187"/>
        <end position="322"/>
    </location>
</feature>
<organism evidence="7 8">
    <name type="scientific">Pseudodesulfovibrio karagichevae</name>
    <dbReference type="NCBI Taxonomy" id="3239305"/>
    <lineage>
        <taxon>Bacteria</taxon>
        <taxon>Pseudomonadati</taxon>
        <taxon>Thermodesulfobacteriota</taxon>
        <taxon>Desulfovibrionia</taxon>
        <taxon>Desulfovibrionales</taxon>
        <taxon>Desulfovibrionaceae</taxon>
    </lineage>
</organism>
<dbReference type="InterPro" id="IPR051533">
    <property type="entry name" value="WaaL-like"/>
</dbReference>
<keyword evidence="2 5" id="KW-0812">Transmembrane</keyword>
<dbReference type="RefSeq" id="WP_371386205.1">
    <property type="nucleotide sequence ID" value="NZ_JBGLYH010000017.1"/>
</dbReference>
<keyword evidence="8" id="KW-1185">Reference proteome</keyword>
<dbReference type="PANTHER" id="PTHR37422:SF13">
    <property type="entry name" value="LIPOPOLYSACCHARIDE BIOSYNTHESIS PROTEIN PA4999-RELATED"/>
    <property type="match status" value="1"/>
</dbReference>
<feature type="transmembrane region" description="Helical" evidence="5">
    <location>
        <begin position="26"/>
        <end position="43"/>
    </location>
</feature>
<sequence length="423" mass="48856">MLYMLAGGLFLLIVRPYEHYLFLGEIHIERIYLIFTLIAFALYKRKKIKMDSIVVFYFMYLMALWVCAFVGINFDNSYIVVYSYTVGSLVFVLMLFTMHDEEGYIKITQAMMIVTAIYVLMSFREYLGGRFEYRMGMHRMLGYDITMGQSNSFATTIVLSYPTLWVLLKTDIIKKKIRYILYGYAPLSLLCLFLTGSRGGFVQCLAFVGLLFMKSKKKFLYIFLALLAFVVVWHAIPEEMQNRYYSLIDPSVAPDPERARESAMGRIEGLLHGIDVFKENIMFGVGPGNLIYTWGDEHRGFQAHNLIGQILSDTGLLGTIPFTLLFIICYFRANWIASMGSRLRELFRQQSEMENEAVVVDFVAKMGTATKQLIILLFLGGMSGHNMLRYHWVYVVYLAAVGSWIMHKYENIYRYMVTQGDAS</sequence>
<dbReference type="GO" id="GO:0016874">
    <property type="term" value="F:ligase activity"/>
    <property type="evidence" value="ECO:0007669"/>
    <property type="project" value="UniProtKB-KW"/>
</dbReference>
<evidence type="ECO:0000256" key="5">
    <source>
        <dbReference type="SAM" id="Phobius"/>
    </source>
</evidence>
<evidence type="ECO:0000256" key="2">
    <source>
        <dbReference type="ARBA" id="ARBA00022692"/>
    </source>
</evidence>
<comment type="caution">
    <text evidence="7">The sequence shown here is derived from an EMBL/GenBank/DDBJ whole genome shotgun (WGS) entry which is preliminary data.</text>
</comment>
<accession>A0ABV4K1X2</accession>
<name>A0ABV4K1X2_9BACT</name>
<feature type="transmembrane region" description="Helical" evidence="5">
    <location>
        <begin position="147"/>
        <end position="168"/>
    </location>
</feature>
<feature type="transmembrane region" description="Helical" evidence="5">
    <location>
        <begin position="180"/>
        <end position="213"/>
    </location>
</feature>
<evidence type="ECO:0000256" key="1">
    <source>
        <dbReference type="ARBA" id="ARBA00004141"/>
    </source>
</evidence>
<evidence type="ECO:0000256" key="3">
    <source>
        <dbReference type="ARBA" id="ARBA00022989"/>
    </source>
</evidence>
<dbReference type="InterPro" id="IPR007016">
    <property type="entry name" value="O-antigen_ligase-rel_domated"/>
</dbReference>
<dbReference type="Proteomes" id="UP001568698">
    <property type="component" value="Unassembled WGS sequence"/>
</dbReference>